<feature type="transmembrane region" description="Helical" evidence="1">
    <location>
        <begin position="45"/>
        <end position="64"/>
    </location>
</feature>
<keyword evidence="1" id="KW-0472">Membrane</keyword>
<name>A0A4Y8S6Y2_9SPHI</name>
<gene>
    <name evidence="2" type="ORF">E2R66_22510</name>
</gene>
<sequence>MKTRSNVTAIASAPLYAGKKFLYSTMIKKQLHSTIVDTKANKKRFCFFIFIAFRVLFCSLPYSFDHFVNLISVGVHGRRSWNIYVEWEPAPELDR</sequence>
<dbReference type="Proteomes" id="UP000297540">
    <property type="component" value="Unassembled WGS sequence"/>
</dbReference>
<keyword evidence="1" id="KW-0812">Transmembrane</keyword>
<reference evidence="2 3" key="1">
    <citation type="journal article" date="2017" name="Int. J. Syst. Evol. Microbiol.">
        <title>Mucilaginibacterpsychrotolerans sp. nov., isolated from peatlands.</title>
        <authorList>
            <person name="Deng Y."/>
            <person name="Shen L."/>
            <person name="Xu B."/>
            <person name="Liu Y."/>
            <person name="Gu Z."/>
            <person name="Liu H."/>
            <person name="Zhou Y."/>
        </authorList>
    </citation>
    <scope>NUCLEOTIDE SEQUENCE [LARGE SCALE GENOMIC DNA]</scope>
    <source>
        <strain evidence="2 3">NH7-4</strain>
    </source>
</reference>
<evidence type="ECO:0000313" key="2">
    <source>
        <dbReference type="EMBL" id="TFF34310.1"/>
    </source>
</evidence>
<comment type="caution">
    <text evidence="2">The sequence shown here is derived from an EMBL/GenBank/DDBJ whole genome shotgun (WGS) entry which is preliminary data.</text>
</comment>
<organism evidence="2 3">
    <name type="scientific">Mucilaginibacter psychrotolerans</name>
    <dbReference type="NCBI Taxonomy" id="1524096"/>
    <lineage>
        <taxon>Bacteria</taxon>
        <taxon>Pseudomonadati</taxon>
        <taxon>Bacteroidota</taxon>
        <taxon>Sphingobacteriia</taxon>
        <taxon>Sphingobacteriales</taxon>
        <taxon>Sphingobacteriaceae</taxon>
        <taxon>Mucilaginibacter</taxon>
    </lineage>
</organism>
<keyword evidence="1" id="KW-1133">Transmembrane helix</keyword>
<dbReference type="AlphaFoldDB" id="A0A4Y8S6Y2"/>
<keyword evidence="3" id="KW-1185">Reference proteome</keyword>
<proteinExistence type="predicted"/>
<evidence type="ECO:0000256" key="1">
    <source>
        <dbReference type="SAM" id="Phobius"/>
    </source>
</evidence>
<accession>A0A4Y8S6Y2</accession>
<evidence type="ECO:0000313" key="3">
    <source>
        <dbReference type="Proteomes" id="UP000297540"/>
    </source>
</evidence>
<protein>
    <submittedName>
        <fullName evidence="2">Uncharacterized protein</fullName>
    </submittedName>
</protein>
<dbReference type="RefSeq" id="WP_133235040.1">
    <property type="nucleotide sequence ID" value="NZ_SOZE01000032.1"/>
</dbReference>
<dbReference type="EMBL" id="SOZE01000032">
    <property type="protein sequence ID" value="TFF34310.1"/>
    <property type="molecule type" value="Genomic_DNA"/>
</dbReference>